<gene>
    <name evidence="3" type="ORF">DEW08_20540</name>
</gene>
<evidence type="ECO:0000256" key="1">
    <source>
        <dbReference type="SAM" id="MobiDB-lite"/>
    </source>
</evidence>
<dbReference type="AlphaFoldDB" id="A0A2S2CVF0"/>
<feature type="region of interest" description="Disordered" evidence="1">
    <location>
        <begin position="21"/>
        <end position="47"/>
    </location>
</feature>
<accession>A0A2S2CVF0</accession>
<dbReference type="InterPro" id="IPR036878">
    <property type="entry name" value="Glu_permease_IIB"/>
</dbReference>
<dbReference type="GO" id="GO:0009401">
    <property type="term" value="P:phosphoenolpyruvate-dependent sugar phosphotransferase system"/>
    <property type="evidence" value="ECO:0007669"/>
    <property type="project" value="InterPro"/>
</dbReference>
<dbReference type="Gene3D" id="3.30.1360.60">
    <property type="entry name" value="Glucose permease domain IIB"/>
    <property type="match status" value="1"/>
</dbReference>
<name>A0A2S2CVF0_9PROT</name>
<dbReference type="InterPro" id="IPR018113">
    <property type="entry name" value="PTrfase_EIIB_Cys"/>
</dbReference>
<evidence type="ECO:0000313" key="4">
    <source>
        <dbReference type="Proteomes" id="UP000245629"/>
    </source>
</evidence>
<dbReference type="OrthoDB" id="9797715at2"/>
<dbReference type="Pfam" id="PF00367">
    <property type="entry name" value="PTS_EIIB"/>
    <property type="match status" value="1"/>
</dbReference>
<organism evidence="3 4">
    <name type="scientific">Azospirillum thermophilum</name>
    <dbReference type="NCBI Taxonomy" id="2202148"/>
    <lineage>
        <taxon>Bacteria</taxon>
        <taxon>Pseudomonadati</taxon>
        <taxon>Pseudomonadota</taxon>
        <taxon>Alphaproteobacteria</taxon>
        <taxon>Rhodospirillales</taxon>
        <taxon>Azospirillaceae</taxon>
        <taxon>Azospirillum</taxon>
    </lineage>
</organism>
<dbReference type="Proteomes" id="UP000245629">
    <property type="component" value="Chromosome 3"/>
</dbReference>
<dbReference type="SUPFAM" id="SSF55604">
    <property type="entry name" value="Glucose permease domain IIB"/>
    <property type="match status" value="1"/>
</dbReference>
<reference evidence="4" key="1">
    <citation type="submission" date="2018-05" db="EMBL/GenBank/DDBJ databases">
        <title>Azospirillum thermophila sp. nov., a novel isolated from hot spring.</title>
        <authorList>
            <person name="Zhao Z."/>
        </authorList>
    </citation>
    <scope>NUCLEOTIDE SEQUENCE [LARGE SCALE GENOMIC DNA]</scope>
    <source>
        <strain evidence="4">CFH 70021</strain>
    </source>
</reference>
<dbReference type="KEGG" id="azz:DEW08_20540"/>
<dbReference type="RefSeq" id="WP_109330752.1">
    <property type="nucleotide sequence ID" value="NZ_CP029354.1"/>
</dbReference>
<dbReference type="GO" id="GO:0008982">
    <property type="term" value="F:protein-N(PI)-phosphohistidine-sugar phosphotransferase activity"/>
    <property type="evidence" value="ECO:0007669"/>
    <property type="project" value="InterPro"/>
</dbReference>
<feature type="signal peptide" evidence="2">
    <location>
        <begin position="1"/>
        <end position="24"/>
    </location>
</feature>
<keyword evidence="4" id="KW-1185">Reference proteome</keyword>
<dbReference type="EMBL" id="CP029354">
    <property type="protein sequence ID" value="AWK88456.1"/>
    <property type="molecule type" value="Genomic_DNA"/>
</dbReference>
<keyword evidence="3" id="KW-0762">Sugar transport</keyword>
<proteinExistence type="predicted"/>
<protein>
    <submittedName>
        <fullName evidence="3">PTS glucose transporter subunit IIB</fullName>
    </submittedName>
</protein>
<sequence length="121" mass="11965">MSAFSFLKKIGLSLAAPESAPAPAAAPAAAQPEAAAPATDDDGAALRRAAGSPALRKALGGEANIKAIEPIALTRLRVELLDGGLVDQEALGRAGVLAVATLAAGTLHLIVGLPAEQRQAA</sequence>
<feature type="compositionally biased region" description="Low complexity" evidence="1">
    <location>
        <begin position="21"/>
        <end position="38"/>
    </location>
</feature>
<keyword evidence="2" id="KW-0732">Signal</keyword>
<evidence type="ECO:0000256" key="2">
    <source>
        <dbReference type="SAM" id="SignalP"/>
    </source>
</evidence>
<feature type="chain" id="PRO_5015516373" evidence="2">
    <location>
        <begin position="25"/>
        <end position="121"/>
    </location>
</feature>
<evidence type="ECO:0000313" key="3">
    <source>
        <dbReference type="EMBL" id="AWK88456.1"/>
    </source>
</evidence>
<keyword evidence="3" id="KW-0813">Transport</keyword>